<comment type="subcellular location">
    <subcellularLocation>
        <location evidence="1">Cell inner membrane</location>
        <topology evidence="1">Multi-pass membrane protein</topology>
    </subcellularLocation>
</comment>
<gene>
    <name evidence="9" type="ORF">BED41_03145</name>
</gene>
<sequence>MVAIFLLTTLFAFLLSGFPIGISTGIATALSMIIFTPDIPLQLIAQKAITALESFPLLAIPFFMFAGNLMGSGGISRRLVDLADSLVGTIAGGLALITTLASAFFAAISGSAPATVSAIGSIMIPEMKKRGYKSSFSTAVAACSGTIGVLIPPSIPFVVYSVVARTSIGDMFIAGIIPGLLFTAAIMITGYIISKKRGYVGKEETIAFPKALKESSWALMVPILILGGIYTGIFTPTEAAVAAIFYCIVIGKFIYKELTYRDIFECAKSAATLNGITMYGMGFAMAFGVFLALEMIPQLLLAQVMYATTNKIIILLILNVFFLCLGCFMDNIAATIILTPILLPLVTSIGMSPIQFGILLTVNLAVGFVTPPVGCNLNVASAISKEPIHVIAKEAMPFMLAMIFCLMLVTFVPEVSLALIGIFR</sequence>
<dbReference type="Pfam" id="PF06808">
    <property type="entry name" value="DctM"/>
    <property type="match status" value="1"/>
</dbReference>
<keyword evidence="3" id="KW-0997">Cell inner membrane</keyword>
<feature type="transmembrane region" description="Helical" evidence="7">
    <location>
        <begin position="215"/>
        <end position="233"/>
    </location>
</feature>
<dbReference type="PIRSF" id="PIRSF006066">
    <property type="entry name" value="HI0050"/>
    <property type="match status" value="1"/>
</dbReference>
<feature type="transmembrane region" description="Helical" evidence="7">
    <location>
        <begin position="171"/>
        <end position="194"/>
    </location>
</feature>
<name>A0A1B2I2H2_9BACT</name>
<dbReference type="GO" id="GO:0022857">
    <property type="term" value="F:transmembrane transporter activity"/>
    <property type="evidence" value="ECO:0007669"/>
    <property type="project" value="TreeGrafter"/>
</dbReference>
<evidence type="ECO:0000256" key="2">
    <source>
        <dbReference type="ARBA" id="ARBA00022475"/>
    </source>
</evidence>
<proteinExistence type="predicted"/>
<dbReference type="AlphaFoldDB" id="A0A1B2I2H2"/>
<dbReference type="Proteomes" id="UP000093044">
    <property type="component" value="Chromosome"/>
</dbReference>
<dbReference type="PANTHER" id="PTHR33362:SF3">
    <property type="entry name" value="SIALIC ACID TRAP TRANSPORTER PERMEASE PROTEIN SIAT"/>
    <property type="match status" value="1"/>
</dbReference>
<accession>A0A1B2I2H2</accession>
<protein>
    <submittedName>
        <fullName evidence="9">C4-dicarboxylate ABC transporter permease</fullName>
    </submittedName>
</protein>
<feature type="transmembrane region" description="Helical" evidence="7">
    <location>
        <begin position="398"/>
        <end position="423"/>
    </location>
</feature>
<dbReference type="GO" id="GO:0005886">
    <property type="term" value="C:plasma membrane"/>
    <property type="evidence" value="ECO:0007669"/>
    <property type="project" value="UniProtKB-SubCell"/>
</dbReference>
<evidence type="ECO:0000256" key="4">
    <source>
        <dbReference type="ARBA" id="ARBA00022692"/>
    </source>
</evidence>
<evidence type="ECO:0000256" key="6">
    <source>
        <dbReference type="ARBA" id="ARBA00023136"/>
    </source>
</evidence>
<feature type="transmembrane region" description="Helical" evidence="7">
    <location>
        <begin position="79"/>
        <end position="97"/>
    </location>
</feature>
<keyword evidence="2" id="KW-1003">Cell membrane</keyword>
<keyword evidence="10" id="KW-1185">Reference proteome</keyword>
<feature type="domain" description="TRAP C4-dicarboxylate transport system permease DctM subunit" evidence="8">
    <location>
        <begin position="8"/>
        <end position="414"/>
    </location>
</feature>
<evidence type="ECO:0000313" key="9">
    <source>
        <dbReference type="EMBL" id="ANZ44171.1"/>
    </source>
</evidence>
<feature type="transmembrane region" description="Helical" evidence="7">
    <location>
        <begin position="136"/>
        <end position="159"/>
    </location>
</feature>
<dbReference type="OrthoDB" id="2266at2"/>
<feature type="transmembrane region" description="Helical" evidence="7">
    <location>
        <begin position="312"/>
        <end position="329"/>
    </location>
</feature>
<evidence type="ECO:0000313" key="10">
    <source>
        <dbReference type="Proteomes" id="UP000093044"/>
    </source>
</evidence>
<keyword evidence="6 7" id="KW-0472">Membrane</keyword>
<dbReference type="KEGG" id="cpor:BED41_03145"/>
<dbReference type="InterPro" id="IPR010656">
    <property type="entry name" value="DctM"/>
</dbReference>
<dbReference type="PANTHER" id="PTHR33362">
    <property type="entry name" value="SIALIC ACID TRAP TRANSPORTER PERMEASE PROTEIN SIAT-RELATED"/>
    <property type="match status" value="1"/>
</dbReference>
<keyword evidence="4 7" id="KW-0812">Transmembrane</keyword>
<dbReference type="NCBIfam" id="TIGR00786">
    <property type="entry name" value="dctM"/>
    <property type="match status" value="1"/>
</dbReference>
<evidence type="ECO:0000256" key="3">
    <source>
        <dbReference type="ARBA" id="ARBA00022519"/>
    </source>
</evidence>
<feature type="transmembrane region" description="Helical" evidence="7">
    <location>
        <begin position="43"/>
        <end position="67"/>
    </location>
</feature>
<evidence type="ECO:0000256" key="7">
    <source>
        <dbReference type="SAM" id="Phobius"/>
    </source>
</evidence>
<evidence type="ECO:0000256" key="5">
    <source>
        <dbReference type="ARBA" id="ARBA00022989"/>
    </source>
</evidence>
<dbReference type="STRING" id="1197717.BED41_03145"/>
<feature type="transmembrane region" description="Helical" evidence="7">
    <location>
        <begin position="276"/>
        <end position="300"/>
    </location>
</feature>
<evidence type="ECO:0000259" key="8">
    <source>
        <dbReference type="Pfam" id="PF06808"/>
    </source>
</evidence>
<reference evidence="9" key="1">
    <citation type="submission" date="2016-08" db="EMBL/GenBank/DDBJ databases">
        <title>Complete genome of Cloacibacillus porcorum.</title>
        <authorList>
            <person name="Looft T."/>
            <person name="Bayles D.O."/>
            <person name="Alt D.P."/>
        </authorList>
    </citation>
    <scope>NUCLEOTIDE SEQUENCE [LARGE SCALE GENOMIC DNA]</scope>
    <source>
        <strain evidence="9">CL-84</strain>
    </source>
</reference>
<dbReference type="GeneID" id="83056850"/>
<keyword evidence="5 7" id="KW-1133">Transmembrane helix</keyword>
<dbReference type="RefSeq" id="WP_066743005.1">
    <property type="nucleotide sequence ID" value="NZ_CP016757.1"/>
</dbReference>
<organism evidence="9 10">
    <name type="scientific">Cloacibacillus porcorum</name>
    <dbReference type="NCBI Taxonomy" id="1197717"/>
    <lineage>
        <taxon>Bacteria</taxon>
        <taxon>Thermotogati</taxon>
        <taxon>Synergistota</taxon>
        <taxon>Synergistia</taxon>
        <taxon>Synergistales</taxon>
        <taxon>Synergistaceae</taxon>
        <taxon>Cloacibacillus</taxon>
    </lineage>
</organism>
<evidence type="ECO:0000256" key="1">
    <source>
        <dbReference type="ARBA" id="ARBA00004429"/>
    </source>
</evidence>
<dbReference type="InterPro" id="IPR004681">
    <property type="entry name" value="TRAP_DctM"/>
</dbReference>
<feature type="transmembrane region" description="Helical" evidence="7">
    <location>
        <begin position="341"/>
        <end position="362"/>
    </location>
</feature>
<dbReference type="EMBL" id="CP016757">
    <property type="protein sequence ID" value="ANZ44171.1"/>
    <property type="molecule type" value="Genomic_DNA"/>
</dbReference>